<dbReference type="Gene3D" id="3.40.1620.10">
    <property type="entry name" value="YefM-like domain"/>
    <property type="match status" value="1"/>
</dbReference>
<evidence type="ECO:0000313" key="3">
    <source>
        <dbReference type="EMBL" id="TDR79964.1"/>
    </source>
</evidence>
<evidence type="ECO:0000256" key="1">
    <source>
        <dbReference type="ARBA" id="ARBA00009981"/>
    </source>
</evidence>
<gene>
    <name evidence="3" type="ORF">DFP86_106103</name>
</gene>
<dbReference type="InterPro" id="IPR036165">
    <property type="entry name" value="YefM-like_sf"/>
</dbReference>
<dbReference type="EMBL" id="SNZP01000006">
    <property type="protein sequence ID" value="TDR79964.1"/>
    <property type="molecule type" value="Genomic_DNA"/>
</dbReference>
<dbReference type="InterPro" id="IPR051405">
    <property type="entry name" value="phD/YefM_antitoxin"/>
</dbReference>
<proteinExistence type="inferred from homology"/>
<protein>
    <recommendedName>
        <fullName evidence="2">Antitoxin</fullName>
    </recommendedName>
</protein>
<dbReference type="AlphaFoldDB" id="A0A4R7B5L6"/>
<dbReference type="SUPFAM" id="SSF143120">
    <property type="entry name" value="YefM-like"/>
    <property type="match status" value="1"/>
</dbReference>
<dbReference type="OrthoDB" id="5297687at2"/>
<accession>A0A4R7B5L6</accession>
<comment type="caution">
    <text evidence="3">The sequence shown here is derived from an EMBL/GenBank/DDBJ whole genome shotgun (WGS) entry which is preliminary data.</text>
</comment>
<comment type="function">
    <text evidence="2">Antitoxin component of a type II toxin-antitoxin (TA) system.</text>
</comment>
<comment type="similarity">
    <text evidence="1 2">Belongs to the phD/YefM antitoxin family.</text>
</comment>
<name>A0A4R7B5L6_9NEIS</name>
<evidence type="ECO:0000256" key="2">
    <source>
        <dbReference type="RuleBase" id="RU362080"/>
    </source>
</evidence>
<dbReference type="InterPro" id="IPR006442">
    <property type="entry name" value="Antitoxin_Phd/YefM"/>
</dbReference>
<dbReference type="PANTHER" id="PTHR33713:SF10">
    <property type="entry name" value="ANTITOXIN YAFN"/>
    <property type="match status" value="1"/>
</dbReference>
<dbReference type="PANTHER" id="PTHR33713">
    <property type="entry name" value="ANTITOXIN YAFN-RELATED"/>
    <property type="match status" value="1"/>
</dbReference>
<keyword evidence="4" id="KW-1185">Reference proteome</keyword>
<dbReference type="NCBIfam" id="TIGR01552">
    <property type="entry name" value="phd_fam"/>
    <property type="match status" value="1"/>
</dbReference>
<dbReference type="RefSeq" id="WP_133680216.1">
    <property type="nucleotide sequence ID" value="NZ_SNZP01000006.1"/>
</dbReference>
<dbReference type="Proteomes" id="UP000295611">
    <property type="component" value="Unassembled WGS sequence"/>
</dbReference>
<organism evidence="3 4">
    <name type="scientific">Paludibacterium purpuratum</name>
    <dbReference type="NCBI Taxonomy" id="1144873"/>
    <lineage>
        <taxon>Bacteria</taxon>
        <taxon>Pseudomonadati</taxon>
        <taxon>Pseudomonadota</taxon>
        <taxon>Betaproteobacteria</taxon>
        <taxon>Neisseriales</taxon>
        <taxon>Chromobacteriaceae</taxon>
        <taxon>Paludibacterium</taxon>
    </lineage>
</organism>
<dbReference type="Pfam" id="PF02604">
    <property type="entry name" value="PhdYeFM_antitox"/>
    <property type="match status" value="1"/>
</dbReference>
<reference evidence="3 4" key="1">
    <citation type="submission" date="2019-03" db="EMBL/GenBank/DDBJ databases">
        <title>Genomic Encyclopedia of Type Strains, Phase III (KMG-III): the genomes of soil and plant-associated and newly described type strains.</title>
        <authorList>
            <person name="Whitman W."/>
        </authorList>
    </citation>
    <scope>NUCLEOTIDE SEQUENCE [LARGE SCALE GENOMIC DNA]</scope>
    <source>
        <strain evidence="3 4">CECT 8976</strain>
    </source>
</reference>
<evidence type="ECO:0000313" key="4">
    <source>
        <dbReference type="Proteomes" id="UP000295611"/>
    </source>
</evidence>
<sequence>MHKILANKVVGISELKTNPAAILTAAAEEPVAILNRNKPAGYIISPEVWEAIADRLEDIELTAIANKRLNDGNKPVKVSLDEL</sequence>